<dbReference type="PANTHER" id="PTHR28673:SF1">
    <property type="entry name" value="TRANSMEMBRANE PROTEIN 108"/>
    <property type="match status" value="1"/>
</dbReference>
<feature type="region of interest" description="Disordered" evidence="1">
    <location>
        <begin position="259"/>
        <end position="360"/>
    </location>
</feature>
<feature type="region of interest" description="Disordered" evidence="1">
    <location>
        <begin position="398"/>
        <end position="455"/>
    </location>
</feature>
<dbReference type="FunCoup" id="A0A6J2UZH7">
    <property type="interactions" value="16"/>
</dbReference>
<dbReference type="AlphaFoldDB" id="A0A6J2UZH7"/>
<sequence length="572" mass="60332">MKRSLPYLPRQLLNVLVILALPVGLLSSTHELYTSQNPQDPVSMATSSRPFPTLSSELPGWQEGSSGVLLPTQERTSLTARIQPAAITTESPLGWARLLTPGPVTATTAHTTVVREVDPVNRVPVTSSVFRDQSKSPSPAPEETVRGNANRTSTDLIDTADQAQTPVIRDRANASSPLNASGSDPLGSSSKKQPGPSGLVSANQSRGHGPVISVLSGTDLEQRVVGTSSTVSAHPGLRSQRGNALHEGSLVLTATGGTMEQSLEKPTSPSQLQHLSSSSPSPSMSPSSLSSSATLDSNVREHRSATAKIVQHHTITQRDLTEEDPTQETGKVLKLLPRAPLPNSASPSPPSTISVLGPTNRGSATLESVTVDARDASATREVPVNSFADSLANVTDSVPGGPVNGSISGFPQANGSDASESSSAGSGSFHNRLVPATTHGPWGPRNQSGPASDHSHSRATICLEKMDIVWVVLAISVPVSSCSVLLTVCCMRKKKKSASQENNLSYWNNAITMDYFNRHAVELPREIQSLGTTEEQEACLPPNGDYSDSGVVLVNPFCQETLFINRDKASDI</sequence>
<dbReference type="GO" id="GO:0008090">
    <property type="term" value="P:retrograde axonal transport"/>
    <property type="evidence" value="ECO:0007669"/>
    <property type="project" value="TreeGrafter"/>
</dbReference>
<dbReference type="PANTHER" id="PTHR28673">
    <property type="entry name" value="TRANSMEMBRANE PROTEIN 108"/>
    <property type="match status" value="1"/>
</dbReference>
<dbReference type="GO" id="GO:0014069">
    <property type="term" value="C:postsynaptic density"/>
    <property type="evidence" value="ECO:0007669"/>
    <property type="project" value="TreeGrafter"/>
</dbReference>
<feature type="compositionally biased region" description="Low complexity" evidence="1">
    <location>
        <begin position="413"/>
        <end position="428"/>
    </location>
</feature>
<dbReference type="RefSeq" id="XP_030624993.1">
    <property type="nucleotide sequence ID" value="XM_030769133.1"/>
</dbReference>
<feature type="compositionally biased region" description="Polar residues" evidence="1">
    <location>
        <begin position="173"/>
        <end position="182"/>
    </location>
</feature>
<feature type="compositionally biased region" description="Low complexity" evidence="1">
    <location>
        <begin position="335"/>
        <end position="346"/>
    </location>
</feature>
<feature type="compositionally biased region" description="Polar residues" evidence="1">
    <location>
        <begin position="125"/>
        <end position="137"/>
    </location>
</feature>
<reference evidence="5" key="1">
    <citation type="submission" date="2025-08" db="UniProtKB">
        <authorList>
            <consortium name="RefSeq"/>
        </authorList>
    </citation>
    <scope>IDENTIFICATION</scope>
</reference>
<dbReference type="CTD" id="66000"/>
<dbReference type="OrthoDB" id="9944393at2759"/>
<name>A0A6J2UZH7_CHACN</name>
<evidence type="ECO:0000256" key="1">
    <source>
        <dbReference type="SAM" id="MobiDB-lite"/>
    </source>
</evidence>
<dbReference type="GO" id="GO:0097484">
    <property type="term" value="P:dendrite extension"/>
    <property type="evidence" value="ECO:0007669"/>
    <property type="project" value="TreeGrafter"/>
</dbReference>
<feature type="region of interest" description="Disordered" evidence="1">
    <location>
        <begin position="34"/>
        <end position="53"/>
    </location>
</feature>
<feature type="transmembrane region" description="Helical" evidence="2">
    <location>
        <begin position="468"/>
        <end position="490"/>
    </location>
</feature>
<gene>
    <name evidence="5" type="primary">tmem108</name>
</gene>
<evidence type="ECO:0000256" key="3">
    <source>
        <dbReference type="SAM" id="SignalP"/>
    </source>
</evidence>
<keyword evidence="3" id="KW-0732">Signal</keyword>
<feature type="compositionally biased region" description="Polar residues" evidence="1">
    <location>
        <begin position="147"/>
        <end position="165"/>
    </location>
</feature>
<dbReference type="GO" id="GO:0005769">
    <property type="term" value="C:early endosome"/>
    <property type="evidence" value="ECO:0007669"/>
    <property type="project" value="TreeGrafter"/>
</dbReference>
<dbReference type="InterPro" id="IPR031508">
    <property type="entry name" value="TMEM108"/>
</dbReference>
<dbReference type="GO" id="GO:1904115">
    <property type="term" value="C:axon cytoplasm"/>
    <property type="evidence" value="ECO:0007669"/>
    <property type="project" value="GOC"/>
</dbReference>
<dbReference type="GO" id="GO:0097106">
    <property type="term" value="P:postsynaptic density organization"/>
    <property type="evidence" value="ECO:0007669"/>
    <property type="project" value="TreeGrafter"/>
</dbReference>
<feature type="compositionally biased region" description="Low complexity" evidence="1">
    <location>
        <begin position="268"/>
        <end position="292"/>
    </location>
</feature>
<keyword evidence="2" id="KW-1133">Transmembrane helix</keyword>
<feature type="signal peptide" evidence="3">
    <location>
        <begin position="1"/>
        <end position="27"/>
    </location>
</feature>
<feature type="chain" id="PRO_5026952232" evidence="3">
    <location>
        <begin position="28"/>
        <end position="572"/>
    </location>
</feature>
<keyword evidence="2" id="KW-0472">Membrane</keyword>
<evidence type="ECO:0000313" key="5">
    <source>
        <dbReference type="RefSeq" id="XP_030624993.1"/>
    </source>
</evidence>
<feature type="region of interest" description="Disordered" evidence="1">
    <location>
        <begin position="125"/>
        <end position="245"/>
    </location>
</feature>
<keyword evidence="4" id="KW-1185">Reference proteome</keyword>
<keyword evidence="2 5" id="KW-0812">Transmembrane</keyword>
<feature type="compositionally biased region" description="Low complexity" evidence="1">
    <location>
        <begin position="185"/>
        <end position="199"/>
    </location>
</feature>
<evidence type="ECO:0000256" key="2">
    <source>
        <dbReference type="SAM" id="Phobius"/>
    </source>
</evidence>
<proteinExistence type="predicted"/>
<dbReference type="GeneID" id="115807924"/>
<dbReference type="InParanoid" id="A0A6J2UZH7"/>
<organism evidence="4 5">
    <name type="scientific">Chanos chanos</name>
    <name type="common">Milkfish</name>
    <name type="synonym">Mugil chanos</name>
    <dbReference type="NCBI Taxonomy" id="29144"/>
    <lineage>
        <taxon>Eukaryota</taxon>
        <taxon>Metazoa</taxon>
        <taxon>Chordata</taxon>
        <taxon>Craniata</taxon>
        <taxon>Vertebrata</taxon>
        <taxon>Euteleostomi</taxon>
        <taxon>Actinopterygii</taxon>
        <taxon>Neopterygii</taxon>
        <taxon>Teleostei</taxon>
        <taxon>Ostariophysi</taxon>
        <taxon>Gonorynchiformes</taxon>
        <taxon>Chanidae</taxon>
        <taxon>Chanos</taxon>
    </lineage>
</organism>
<dbReference type="Pfam" id="PF15759">
    <property type="entry name" value="TMEM108"/>
    <property type="match status" value="1"/>
</dbReference>
<accession>A0A6J2UZH7</accession>
<protein>
    <submittedName>
        <fullName evidence="5">Transmembrane protein 108</fullName>
    </submittedName>
</protein>
<dbReference type="GO" id="GO:0010008">
    <property type="term" value="C:endosome membrane"/>
    <property type="evidence" value="ECO:0007669"/>
    <property type="project" value="TreeGrafter"/>
</dbReference>
<dbReference type="Proteomes" id="UP000504632">
    <property type="component" value="Chromosome 3"/>
</dbReference>
<evidence type="ECO:0000313" key="4">
    <source>
        <dbReference type="Proteomes" id="UP000504632"/>
    </source>
</evidence>